<dbReference type="OMA" id="LANCENM"/>
<dbReference type="InterPro" id="IPR003591">
    <property type="entry name" value="Leu-rich_rpt_typical-subtyp"/>
</dbReference>
<dbReference type="SMART" id="SM00220">
    <property type="entry name" value="S_TKc"/>
    <property type="match status" value="1"/>
</dbReference>
<dbReference type="Gene3D" id="1.10.510.10">
    <property type="entry name" value="Transferase(Phosphotransferase) domain 1"/>
    <property type="match status" value="1"/>
</dbReference>
<dbReference type="GO" id="GO:0005886">
    <property type="term" value="C:plasma membrane"/>
    <property type="evidence" value="ECO:0000318"/>
    <property type="project" value="GO_Central"/>
</dbReference>
<dbReference type="SMART" id="SM00369">
    <property type="entry name" value="LRR_TYP"/>
    <property type="match status" value="9"/>
</dbReference>
<evidence type="ECO:0000256" key="6">
    <source>
        <dbReference type="ARBA" id="ARBA00022729"/>
    </source>
</evidence>
<evidence type="ECO:0000256" key="2">
    <source>
        <dbReference type="ARBA" id="ARBA00008684"/>
    </source>
</evidence>
<evidence type="ECO:0000259" key="16">
    <source>
        <dbReference type="PROSITE" id="PS50011"/>
    </source>
</evidence>
<proteinExistence type="inferred from homology"/>
<dbReference type="Pfam" id="PF00069">
    <property type="entry name" value="Pkinase"/>
    <property type="match status" value="2"/>
</dbReference>
<dbReference type="GO" id="GO:0009755">
    <property type="term" value="P:hormone-mediated signaling pathway"/>
    <property type="evidence" value="ECO:0000318"/>
    <property type="project" value="GO_Central"/>
</dbReference>
<dbReference type="InterPro" id="IPR011009">
    <property type="entry name" value="Kinase-like_dom_sf"/>
</dbReference>
<dbReference type="HOGENOM" id="CLU_000288_22_0_1"/>
<organism evidence="17 18">
    <name type="scientific">Solanum tuberosum</name>
    <name type="common">Potato</name>
    <dbReference type="NCBI Taxonomy" id="4113"/>
    <lineage>
        <taxon>Eukaryota</taxon>
        <taxon>Viridiplantae</taxon>
        <taxon>Streptophyta</taxon>
        <taxon>Embryophyta</taxon>
        <taxon>Tracheophyta</taxon>
        <taxon>Spermatophyta</taxon>
        <taxon>Magnoliopsida</taxon>
        <taxon>eudicotyledons</taxon>
        <taxon>Gunneridae</taxon>
        <taxon>Pentapetalae</taxon>
        <taxon>asterids</taxon>
        <taxon>lamiids</taxon>
        <taxon>Solanales</taxon>
        <taxon>Solanaceae</taxon>
        <taxon>Solanoideae</taxon>
        <taxon>Solaneae</taxon>
        <taxon>Solanum</taxon>
    </lineage>
</organism>
<evidence type="ECO:0000256" key="1">
    <source>
        <dbReference type="ARBA" id="ARBA00004370"/>
    </source>
</evidence>
<protein>
    <submittedName>
        <fullName evidence="17">Serine-threonine protein kinase, plant-type</fullName>
    </submittedName>
</protein>
<keyword evidence="11 15" id="KW-1133">Transmembrane helix</keyword>
<dbReference type="GO" id="GO:0005524">
    <property type="term" value="F:ATP binding"/>
    <property type="evidence" value="ECO:0007669"/>
    <property type="project" value="UniProtKB-UniRule"/>
</dbReference>
<evidence type="ECO:0000256" key="4">
    <source>
        <dbReference type="ARBA" id="ARBA00022679"/>
    </source>
</evidence>
<dbReference type="Gene3D" id="3.30.200.20">
    <property type="entry name" value="Phosphorylase Kinase, domain 1"/>
    <property type="match status" value="2"/>
</dbReference>
<keyword evidence="8 14" id="KW-0547">Nucleotide-binding</keyword>
<dbReference type="Pfam" id="PF08263">
    <property type="entry name" value="LRRNT_2"/>
    <property type="match status" value="1"/>
</dbReference>
<keyword evidence="10 14" id="KW-0067">ATP-binding</keyword>
<reference evidence="18" key="1">
    <citation type="journal article" date="2011" name="Nature">
        <title>Genome sequence and analysis of the tuber crop potato.</title>
        <authorList>
            <consortium name="The Potato Genome Sequencing Consortium"/>
        </authorList>
    </citation>
    <scope>NUCLEOTIDE SEQUENCE [LARGE SCALE GENOMIC DNA]</scope>
    <source>
        <strain evidence="18">cv. DM1-3 516 R44</strain>
    </source>
</reference>
<evidence type="ECO:0000256" key="7">
    <source>
        <dbReference type="ARBA" id="ARBA00022737"/>
    </source>
</evidence>
<dbReference type="EnsemblPlants" id="PGSC0003DMT400073277">
    <property type="protein sequence ID" value="PGSC0003DMT400073277"/>
    <property type="gene ID" value="PGSC0003DMG400028473"/>
</dbReference>
<dbReference type="InterPro" id="IPR017441">
    <property type="entry name" value="Protein_kinase_ATP_BS"/>
</dbReference>
<keyword evidence="13" id="KW-0325">Glycoprotein</keyword>
<keyword evidence="12 15" id="KW-0472">Membrane</keyword>
<dbReference type="FunFam" id="3.80.10.10:FF:000041">
    <property type="entry name" value="LRR receptor-like serine/threonine-protein kinase ERECTA"/>
    <property type="match status" value="2"/>
</dbReference>
<dbReference type="GO" id="GO:0004672">
    <property type="term" value="F:protein kinase activity"/>
    <property type="evidence" value="ECO:0007669"/>
    <property type="project" value="InterPro"/>
</dbReference>
<dbReference type="SUPFAM" id="SSF56112">
    <property type="entry name" value="Protein kinase-like (PK-like)"/>
    <property type="match status" value="2"/>
</dbReference>
<keyword evidence="18" id="KW-1185">Reference proteome</keyword>
<dbReference type="PROSITE" id="PS00108">
    <property type="entry name" value="PROTEIN_KINASE_ST"/>
    <property type="match status" value="1"/>
</dbReference>
<evidence type="ECO:0000256" key="14">
    <source>
        <dbReference type="PROSITE-ProRule" id="PRU10141"/>
    </source>
</evidence>
<name>M1CRQ4_SOLTU</name>
<dbReference type="FunFam" id="3.80.10.10:FF:000317">
    <property type="entry name" value="Inactive leucine-rich repeat receptor-like protein kinase"/>
    <property type="match status" value="1"/>
</dbReference>
<dbReference type="SUPFAM" id="SSF52058">
    <property type="entry name" value="L domain-like"/>
    <property type="match status" value="3"/>
</dbReference>
<dbReference type="FunFam" id="3.80.10.10:FF:000400">
    <property type="entry name" value="Nuclear pore complex protein NUP107"/>
    <property type="match status" value="1"/>
</dbReference>
<comment type="similarity">
    <text evidence="2">Belongs to the protein kinase superfamily. Ser/Thr protein kinase family.</text>
</comment>
<evidence type="ECO:0000256" key="3">
    <source>
        <dbReference type="ARBA" id="ARBA00022614"/>
    </source>
</evidence>
<dbReference type="Gramene" id="PGSC0003DMT400073277">
    <property type="protein sequence ID" value="PGSC0003DMT400073277"/>
    <property type="gene ID" value="PGSC0003DMG400028473"/>
</dbReference>
<dbReference type="PROSITE" id="PS00107">
    <property type="entry name" value="PROTEIN_KINASE_ATP"/>
    <property type="match status" value="2"/>
</dbReference>
<keyword evidence="6" id="KW-0732">Signal</keyword>
<keyword evidence="9" id="KW-0418">Kinase</keyword>
<dbReference type="PROSITE" id="PS50011">
    <property type="entry name" value="PROTEIN_KINASE_DOM"/>
    <property type="match status" value="1"/>
</dbReference>
<dbReference type="GO" id="GO:0050832">
    <property type="term" value="P:defense response to fungus"/>
    <property type="evidence" value="ECO:0007669"/>
    <property type="project" value="UniProtKB-ARBA"/>
</dbReference>
<dbReference type="PANTHER" id="PTHR27008">
    <property type="entry name" value="OS04G0122200 PROTEIN"/>
    <property type="match status" value="1"/>
</dbReference>
<dbReference type="PaxDb" id="4113-PGSC0003DMT400073277"/>
<evidence type="ECO:0000256" key="8">
    <source>
        <dbReference type="ARBA" id="ARBA00022741"/>
    </source>
</evidence>
<accession>M1CRQ4</accession>
<keyword evidence="3" id="KW-0433">Leucine-rich repeat</keyword>
<dbReference type="PANTHER" id="PTHR27008:SF602">
    <property type="entry name" value="LRR RECEPTOR-LIKE SERINE_THREONINE-PROTEIN KINASE EFR"/>
    <property type="match status" value="1"/>
</dbReference>
<dbReference type="InterPro" id="IPR008271">
    <property type="entry name" value="Ser/Thr_kinase_AS"/>
</dbReference>
<dbReference type="AlphaFoldDB" id="M1CRQ4"/>
<feature type="binding site" evidence="14">
    <location>
        <position position="980"/>
    </location>
    <ligand>
        <name>ATP</name>
        <dbReference type="ChEBI" id="CHEBI:30616"/>
    </ligand>
</feature>
<sequence>MNISTDQSSLLALKSHITSDPFHVLSTNWSSSTSVCDWIEITCSSRHQRVIALNISNMGLSGTIPPQLGNLSFLVSLDLSKNDFCGELPSEFSHLRRLRVIKLSYINFTGEISIGIAPLPSLIRFSMGYNKLLNGSNVLSKFNISTLEYLDLRNSGLTGDFPSDLCHRLPRLQKLALGNNMLSGEVPRNISECSELQLLMLFQNNFVGTIPRDIGTIPDEIGHLYNLKNIFMDKNYLTGSIPLTLFNISSLEMLYMNDNKLEGPLPRQVGNFTMLAWFDLSNNYLAGVIPHEVGNLQELTDLPLFYNEFSGSIPIGIFNISSLVTIGLTENHISGLASAIVFMLMRRGGKTINVEVEWSPEVAPQRFSYYELQRATQSFNENNLLGSGSFGSVYKGMLADGMIIAVKVFNVQMEGTFQTFDRECEILRNLRHRNLTKIISSCFNLDCSRVASRKLRDIDLSYNNFTGEIPKGIATLPNLKWFILRCNKLLNISSLVVLGILGNHISGSIPSTIGNGLPNIEGIYLVGNNINGALPSSISNLSKLEFLELGGNELTGSIPESLGNLRLLRNLNLYGNSFTSELSFITPLANCENMTRLLLPFNPLNAMLPKSVGNLSSLNYFSAISCNLKGQIPDEIGNMRKLSTLELDDNDLTGIIPTTINSLKNLQRLSLGANRISGPFQIVLCELPNLGMLNLSQNQMWGNIPSCLGDVTSLREIYLDSNNFSASIPSSLWNLKDILKLNLSSNFFNGSLPLEVGNFEAATLLDLSRNHISGNIPSTLGDLQKLTQLSLAHNRIEGSIPDTFGELINLEAMDLSYNKMSGVIPKSLEELKQLRSLNVSFNRLHGEIPSGGPFVNLTYQSFMSNEGLCGNSQEHFPACPSNSKNHSESKKRRMIWIVVAFSVISVIVLTSAIVFVLMRHRGITVTAEDEGLPEVVPQRISYYELQRVTQGFDEINLLGSGSFGSVYKGTLADGMIVAVKVFNVQMEGTFQTFDRECELLRNLRHRNLTKIVSSCSNLDFKALILEYMPNESLDKLLYSRDFCSSMMQRLNIMVDIASALEYLHHGYSVGVIHCDLKPSNVLLDNDMVGHLTDFGIAKLLTKEESIAHTSYIDPEYGLEGLISKRSDVYSFGIMLLETFTKKKPSDEMFAGDLNLRS</sequence>
<dbReference type="Pfam" id="PF13855">
    <property type="entry name" value="LRR_8"/>
    <property type="match status" value="3"/>
</dbReference>
<feature type="binding site" evidence="14">
    <location>
        <position position="407"/>
    </location>
    <ligand>
        <name>ATP</name>
        <dbReference type="ChEBI" id="CHEBI:30616"/>
    </ligand>
</feature>
<comment type="subcellular location">
    <subcellularLocation>
        <location evidence="1">Membrane</location>
    </subcellularLocation>
</comment>
<evidence type="ECO:0000256" key="10">
    <source>
        <dbReference type="ARBA" id="ARBA00022840"/>
    </source>
</evidence>
<dbReference type="InterPro" id="IPR051809">
    <property type="entry name" value="Plant_receptor-like_S/T_kinase"/>
</dbReference>
<dbReference type="Gene3D" id="3.80.10.10">
    <property type="entry name" value="Ribonuclease Inhibitor"/>
    <property type="match status" value="4"/>
</dbReference>
<keyword evidence="7" id="KW-0677">Repeat</keyword>
<dbReference type="Pfam" id="PF00560">
    <property type="entry name" value="LRR_1"/>
    <property type="match status" value="6"/>
</dbReference>
<keyword evidence="5 15" id="KW-0812">Transmembrane</keyword>
<dbReference type="eggNOG" id="ENOG502QPYS">
    <property type="taxonomic scope" value="Eukaryota"/>
</dbReference>
<dbReference type="Proteomes" id="UP000011115">
    <property type="component" value="Unassembled WGS sequence"/>
</dbReference>
<dbReference type="GO" id="GO:0038023">
    <property type="term" value="F:signaling receptor activity"/>
    <property type="evidence" value="ECO:0000318"/>
    <property type="project" value="GO_Central"/>
</dbReference>
<dbReference type="InParanoid" id="M1CRQ4"/>
<evidence type="ECO:0000256" key="15">
    <source>
        <dbReference type="SAM" id="Phobius"/>
    </source>
</evidence>
<dbReference type="InterPro" id="IPR000719">
    <property type="entry name" value="Prot_kinase_dom"/>
</dbReference>
<evidence type="ECO:0000313" key="18">
    <source>
        <dbReference type="Proteomes" id="UP000011115"/>
    </source>
</evidence>
<keyword evidence="4" id="KW-0808">Transferase</keyword>
<dbReference type="InterPro" id="IPR013210">
    <property type="entry name" value="LRR_N_plant-typ"/>
</dbReference>
<feature type="domain" description="Protein kinase" evidence="16">
    <location>
        <begin position="952"/>
        <end position="1157"/>
    </location>
</feature>
<dbReference type="InterPro" id="IPR032675">
    <property type="entry name" value="LRR_dom_sf"/>
</dbReference>
<evidence type="ECO:0000256" key="9">
    <source>
        <dbReference type="ARBA" id="ARBA00022777"/>
    </source>
</evidence>
<dbReference type="InterPro" id="IPR001611">
    <property type="entry name" value="Leu-rich_rpt"/>
</dbReference>
<dbReference type="FunFam" id="3.30.200.20:FF:000661">
    <property type="entry name" value="Serine-threonine protein kinase plant-type"/>
    <property type="match status" value="1"/>
</dbReference>
<evidence type="ECO:0000256" key="5">
    <source>
        <dbReference type="ARBA" id="ARBA00022692"/>
    </source>
</evidence>
<evidence type="ECO:0000256" key="11">
    <source>
        <dbReference type="ARBA" id="ARBA00022989"/>
    </source>
</evidence>
<feature type="transmembrane region" description="Helical" evidence="15">
    <location>
        <begin position="894"/>
        <end position="917"/>
    </location>
</feature>
<evidence type="ECO:0000256" key="13">
    <source>
        <dbReference type="ARBA" id="ARBA00023180"/>
    </source>
</evidence>
<evidence type="ECO:0000313" key="17">
    <source>
        <dbReference type="EnsemblPlants" id="PGSC0003DMT400073277"/>
    </source>
</evidence>
<dbReference type="SMART" id="SM00365">
    <property type="entry name" value="LRR_SD22"/>
    <property type="match status" value="4"/>
</dbReference>
<evidence type="ECO:0000256" key="12">
    <source>
        <dbReference type="ARBA" id="ARBA00023136"/>
    </source>
</evidence>
<reference evidence="17" key="2">
    <citation type="submission" date="2015-06" db="UniProtKB">
        <authorList>
            <consortium name="EnsemblPlants"/>
        </authorList>
    </citation>
    <scope>IDENTIFICATION</scope>
    <source>
        <strain evidence="17">DM1-3 516 R44</strain>
    </source>
</reference>